<proteinExistence type="predicted"/>
<sequence length="130" mass="14182">MRDASHPIPPAEYVRVVQERDTLQRRVDELEARLCQAKAAAYGVAVAGWDSARAGRRRSASTPATIEESRELAWAVSQDQALAIAVYFATDRHPPNCLCSAAAASDPPGWDAAHDSIIDYWPSHTSPDKP</sequence>
<dbReference type="Proteomes" id="UP000198802">
    <property type="component" value="Unassembled WGS sequence"/>
</dbReference>
<keyword evidence="2" id="KW-1185">Reference proteome</keyword>
<name>A0A0S4QZ68_9ACTN</name>
<dbReference type="EMBL" id="FAOZ01000048">
    <property type="protein sequence ID" value="CUU60845.1"/>
    <property type="molecule type" value="Genomic_DNA"/>
</dbReference>
<organism evidence="1 2">
    <name type="scientific">Parafrankia irregularis</name>
    <dbReference type="NCBI Taxonomy" id="795642"/>
    <lineage>
        <taxon>Bacteria</taxon>
        <taxon>Bacillati</taxon>
        <taxon>Actinomycetota</taxon>
        <taxon>Actinomycetes</taxon>
        <taxon>Frankiales</taxon>
        <taxon>Frankiaceae</taxon>
        <taxon>Parafrankia</taxon>
    </lineage>
</organism>
<evidence type="ECO:0000313" key="1">
    <source>
        <dbReference type="EMBL" id="CUU60845.1"/>
    </source>
</evidence>
<accession>A0A0S4QZ68</accession>
<evidence type="ECO:0000313" key="2">
    <source>
        <dbReference type="Proteomes" id="UP000198802"/>
    </source>
</evidence>
<reference evidence="2" key="1">
    <citation type="submission" date="2015-11" db="EMBL/GenBank/DDBJ databases">
        <authorList>
            <person name="Varghese N."/>
        </authorList>
    </citation>
    <scope>NUCLEOTIDE SEQUENCE [LARGE SCALE GENOMIC DNA]</scope>
    <source>
        <strain evidence="2">DSM 45899</strain>
    </source>
</reference>
<gene>
    <name evidence="1" type="ORF">Ga0074812_14845</name>
</gene>
<protein>
    <submittedName>
        <fullName evidence="1">Uncharacterized protein</fullName>
    </submittedName>
</protein>
<dbReference type="RefSeq" id="WP_207550493.1">
    <property type="nucleotide sequence ID" value="NZ_FAOZ01000048.1"/>
</dbReference>
<dbReference type="AlphaFoldDB" id="A0A0S4QZ68"/>